<feature type="region of interest" description="Disordered" evidence="1">
    <location>
        <begin position="1"/>
        <end position="25"/>
    </location>
</feature>
<dbReference type="STRING" id="1445510.YC6258_05481"/>
<keyword evidence="3" id="KW-1185">Reference proteome</keyword>
<name>A0A0C5W4G1_9GAMM</name>
<evidence type="ECO:0000313" key="2">
    <source>
        <dbReference type="EMBL" id="AJQ97509.1"/>
    </source>
</evidence>
<reference evidence="2 3" key="1">
    <citation type="submission" date="2014-01" db="EMBL/GenBank/DDBJ databases">
        <title>Full genme sequencing of cellulolytic bacterium Gynuella sunshinyii YC6258T gen. nov., sp. nov.</title>
        <authorList>
            <person name="Khan H."/>
            <person name="Chung E.J."/>
            <person name="Chung Y.R."/>
        </authorList>
    </citation>
    <scope>NUCLEOTIDE SEQUENCE [LARGE SCALE GENOMIC DNA]</scope>
    <source>
        <strain evidence="2 3">YC6258</strain>
    </source>
</reference>
<sequence>MSEAPKTTPTKPQSEQPYTARGRPLEQKFFDSRIKKRELQIKDPTVPVQGRNRANSLRRLQVPMLESLVKGKNEVSEAAQRELDVRTEMVALSTQQFPENAKPKMASKGPISMTEATALRFSASLAEEAQDELNAQSSGKKQTVGLIGIANVGGTLGMGFSGRKDEEPFMQDVQGRMLELQQHYQQADSTTGWSSQLVPVQTPGFSDLGNVCAASRANLAARSANGEFANMENIGRADLPTPDTLVEMTTRATHPTGGRLKQYEAQPLDTADYPSQYQVQPMQTRNRNGSIANMADSCPTCMEERARHTP</sequence>
<evidence type="ECO:0000313" key="3">
    <source>
        <dbReference type="Proteomes" id="UP000032266"/>
    </source>
</evidence>
<dbReference type="RefSeq" id="WP_044619231.1">
    <property type="nucleotide sequence ID" value="NZ_CP007142.1"/>
</dbReference>
<proteinExistence type="predicted"/>
<evidence type="ECO:0000256" key="1">
    <source>
        <dbReference type="SAM" id="MobiDB-lite"/>
    </source>
</evidence>
<dbReference type="KEGG" id="gsn:YC6258_05481"/>
<dbReference type="AlphaFoldDB" id="A0A0C5W4G1"/>
<protein>
    <submittedName>
        <fullName evidence="2">Uncharacterized protein</fullName>
    </submittedName>
</protein>
<feature type="compositionally biased region" description="Polar residues" evidence="1">
    <location>
        <begin position="1"/>
        <end position="17"/>
    </location>
</feature>
<accession>A0A0C5W4G1</accession>
<dbReference type="Proteomes" id="UP000032266">
    <property type="component" value="Chromosome"/>
</dbReference>
<dbReference type="HOGENOM" id="CLU_896482_0_0_6"/>
<dbReference type="EMBL" id="CP007142">
    <property type="protein sequence ID" value="AJQ97509.1"/>
    <property type="molecule type" value="Genomic_DNA"/>
</dbReference>
<organism evidence="2 3">
    <name type="scientific">Gynuella sunshinyii YC6258</name>
    <dbReference type="NCBI Taxonomy" id="1445510"/>
    <lineage>
        <taxon>Bacteria</taxon>
        <taxon>Pseudomonadati</taxon>
        <taxon>Pseudomonadota</taxon>
        <taxon>Gammaproteobacteria</taxon>
        <taxon>Oceanospirillales</taxon>
        <taxon>Saccharospirillaceae</taxon>
        <taxon>Gynuella</taxon>
    </lineage>
</organism>
<gene>
    <name evidence="2" type="ORF">YC6258_05481</name>
</gene>